<keyword evidence="3 6" id="KW-0812">Transmembrane</keyword>
<keyword evidence="4 6" id="KW-1133">Transmembrane helix</keyword>
<feature type="transmembrane region" description="Helical" evidence="6">
    <location>
        <begin position="169"/>
        <end position="185"/>
    </location>
</feature>
<feature type="transmembrane region" description="Helical" evidence="6">
    <location>
        <begin position="228"/>
        <end position="247"/>
    </location>
</feature>
<evidence type="ECO:0000313" key="8">
    <source>
        <dbReference type="EMBL" id="SMB97399.1"/>
    </source>
</evidence>
<dbReference type="OrthoDB" id="9784288at2"/>
<evidence type="ECO:0000313" key="9">
    <source>
        <dbReference type="Proteomes" id="UP000192582"/>
    </source>
</evidence>
<comment type="similarity">
    <text evidence="2">Belongs to the EamA transporter family.</text>
</comment>
<evidence type="ECO:0000256" key="1">
    <source>
        <dbReference type="ARBA" id="ARBA00004141"/>
    </source>
</evidence>
<feature type="transmembrane region" description="Helical" evidence="6">
    <location>
        <begin position="197"/>
        <end position="216"/>
    </location>
</feature>
<evidence type="ECO:0000256" key="6">
    <source>
        <dbReference type="SAM" id="Phobius"/>
    </source>
</evidence>
<dbReference type="RefSeq" id="WP_084051285.1">
    <property type="nucleotide sequence ID" value="NZ_FWWU01000011.1"/>
</dbReference>
<feature type="transmembrane region" description="Helical" evidence="6">
    <location>
        <begin position="112"/>
        <end position="133"/>
    </location>
</feature>
<evidence type="ECO:0000259" key="7">
    <source>
        <dbReference type="Pfam" id="PF00892"/>
    </source>
</evidence>
<dbReference type="InterPro" id="IPR050638">
    <property type="entry name" value="AA-Vitamin_Transporters"/>
</dbReference>
<dbReference type="EMBL" id="FWWU01000011">
    <property type="protein sequence ID" value="SMB97399.1"/>
    <property type="molecule type" value="Genomic_DNA"/>
</dbReference>
<name>A0A1W1VVK7_9DEIO</name>
<feature type="transmembrane region" description="Helical" evidence="6">
    <location>
        <begin position="140"/>
        <end position="157"/>
    </location>
</feature>
<organism evidence="8 9">
    <name type="scientific">Deinococcus hopiensis KR-140</name>
    <dbReference type="NCBI Taxonomy" id="695939"/>
    <lineage>
        <taxon>Bacteria</taxon>
        <taxon>Thermotogati</taxon>
        <taxon>Deinococcota</taxon>
        <taxon>Deinococci</taxon>
        <taxon>Deinococcales</taxon>
        <taxon>Deinococcaceae</taxon>
        <taxon>Deinococcus</taxon>
    </lineage>
</organism>
<dbReference type="SUPFAM" id="SSF103481">
    <property type="entry name" value="Multidrug resistance efflux transporter EmrE"/>
    <property type="match status" value="2"/>
</dbReference>
<dbReference type="GO" id="GO:0016020">
    <property type="term" value="C:membrane"/>
    <property type="evidence" value="ECO:0007669"/>
    <property type="project" value="UniProtKB-SubCell"/>
</dbReference>
<comment type="subcellular location">
    <subcellularLocation>
        <location evidence="1">Membrane</location>
        <topology evidence="1">Multi-pass membrane protein</topology>
    </subcellularLocation>
</comment>
<dbReference type="InterPro" id="IPR037185">
    <property type="entry name" value="EmrE-like"/>
</dbReference>
<keyword evidence="5 6" id="KW-0472">Membrane</keyword>
<feature type="transmembrane region" description="Helical" evidence="6">
    <location>
        <begin position="86"/>
        <end position="106"/>
    </location>
</feature>
<gene>
    <name evidence="8" type="ORF">SAMN00790413_05924</name>
</gene>
<dbReference type="STRING" id="695939.SAMN00790413_05924"/>
<accession>A0A1W1VVK7</accession>
<evidence type="ECO:0000256" key="3">
    <source>
        <dbReference type="ARBA" id="ARBA00022692"/>
    </source>
</evidence>
<dbReference type="Pfam" id="PF00892">
    <property type="entry name" value="EamA"/>
    <property type="match status" value="2"/>
</dbReference>
<feature type="transmembrane region" description="Helical" evidence="6">
    <location>
        <begin position="53"/>
        <end position="74"/>
    </location>
</feature>
<dbReference type="PANTHER" id="PTHR32322:SF2">
    <property type="entry name" value="EAMA DOMAIN-CONTAINING PROTEIN"/>
    <property type="match status" value="1"/>
</dbReference>
<proteinExistence type="inferred from homology"/>
<evidence type="ECO:0000256" key="4">
    <source>
        <dbReference type="ARBA" id="ARBA00022989"/>
    </source>
</evidence>
<protein>
    <submittedName>
        <fullName evidence="8">Permease of the drug/metabolite transporter (DMT) superfamily</fullName>
    </submittedName>
</protein>
<evidence type="ECO:0000256" key="5">
    <source>
        <dbReference type="ARBA" id="ARBA00023136"/>
    </source>
</evidence>
<feature type="transmembrane region" description="Helical" evidence="6">
    <location>
        <begin position="26"/>
        <end position="47"/>
    </location>
</feature>
<sequence length="305" mass="31691">MKNTSSVTALKTETSGAETGAETAGWWWAGLGVLCFSLTLPATRLAVPEFGGYTVGFGRAVVAALLAVILLVVRRERLPERRHWRGLGLVALGVVFGFPVLTSLALRTVPSSHGAVVVGLLPAATAVAAVLLTRERPRPAFWLVSALGVAAVVAFAATTGAGHLESGDALMLLAVLLAAVGYAEGGRLAQELDGWRVVSWALVFSLPASLPITLLASWPTHLPSGTAWLAFGYVSVVSMFLGFFAWYRGLALGGVAQAGQVQLVQPVLTVGWSALLLGEALDGRTLLAALLVVACAGLSRLTRSS</sequence>
<dbReference type="InterPro" id="IPR000620">
    <property type="entry name" value="EamA_dom"/>
</dbReference>
<dbReference type="PANTHER" id="PTHR32322">
    <property type="entry name" value="INNER MEMBRANE TRANSPORTER"/>
    <property type="match status" value="1"/>
</dbReference>
<keyword evidence="9" id="KW-1185">Reference proteome</keyword>
<evidence type="ECO:0000256" key="2">
    <source>
        <dbReference type="ARBA" id="ARBA00007362"/>
    </source>
</evidence>
<feature type="domain" description="EamA" evidence="7">
    <location>
        <begin position="25"/>
        <end position="153"/>
    </location>
</feature>
<dbReference type="Proteomes" id="UP000192582">
    <property type="component" value="Unassembled WGS sequence"/>
</dbReference>
<feature type="domain" description="EamA" evidence="7">
    <location>
        <begin position="166"/>
        <end position="294"/>
    </location>
</feature>
<reference evidence="8 9" key="1">
    <citation type="submission" date="2017-04" db="EMBL/GenBank/DDBJ databases">
        <authorList>
            <person name="Afonso C.L."/>
            <person name="Miller P.J."/>
            <person name="Scott M.A."/>
            <person name="Spackman E."/>
            <person name="Goraichik I."/>
            <person name="Dimitrov K.M."/>
            <person name="Suarez D.L."/>
            <person name="Swayne D.E."/>
        </authorList>
    </citation>
    <scope>NUCLEOTIDE SEQUENCE [LARGE SCALE GENOMIC DNA]</scope>
    <source>
        <strain evidence="8 9">KR-140</strain>
    </source>
</reference>
<dbReference type="AlphaFoldDB" id="A0A1W1VVK7"/>